<evidence type="ECO:0000256" key="5">
    <source>
        <dbReference type="ARBA" id="ARBA00022692"/>
    </source>
</evidence>
<dbReference type="InterPro" id="IPR007387">
    <property type="entry name" value="TRAP_DctQ"/>
</dbReference>
<dbReference type="PANTHER" id="PTHR35011">
    <property type="entry name" value="2,3-DIKETO-L-GULONATE TRAP TRANSPORTER SMALL PERMEASE PROTEIN YIAM"/>
    <property type="match status" value="1"/>
</dbReference>
<evidence type="ECO:0000256" key="7">
    <source>
        <dbReference type="ARBA" id="ARBA00023136"/>
    </source>
</evidence>
<feature type="transmembrane region" description="Helical" evidence="9">
    <location>
        <begin position="116"/>
        <end position="138"/>
    </location>
</feature>
<evidence type="ECO:0000256" key="3">
    <source>
        <dbReference type="ARBA" id="ARBA00022475"/>
    </source>
</evidence>
<feature type="transmembrane region" description="Helical" evidence="9">
    <location>
        <begin position="79"/>
        <end position="95"/>
    </location>
</feature>
<keyword evidence="2 9" id="KW-0813">Transport</keyword>
<dbReference type="InterPro" id="IPR055348">
    <property type="entry name" value="DctQ"/>
</dbReference>
<comment type="subunit">
    <text evidence="9">The complex comprises the extracytoplasmic solute receptor protein and the two transmembrane proteins.</text>
</comment>
<keyword evidence="6 9" id="KW-1133">Transmembrane helix</keyword>
<evidence type="ECO:0000256" key="1">
    <source>
        <dbReference type="ARBA" id="ARBA00004429"/>
    </source>
</evidence>
<keyword evidence="7 9" id="KW-0472">Membrane</keyword>
<dbReference type="Pfam" id="PF04290">
    <property type="entry name" value="DctQ"/>
    <property type="match status" value="1"/>
</dbReference>
<evidence type="ECO:0000259" key="10">
    <source>
        <dbReference type="Pfam" id="PF04290"/>
    </source>
</evidence>
<feature type="domain" description="Tripartite ATP-independent periplasmic transporters DctQ component" evidence="10">
    <location>
        <begin position="53"/>
        <end position="186"/>
    </location>
</feature>
<dbReference type="Proteomes" id="UP001499915">
    <property type="component" value="Unassembled WGS sequence"/>
</dbReference>
<comment type="caution">
    <text evidence="11">The sequence shown here is derived from an EMBL/GenBank/DDBJ whole genome shotgun (WGS) entry which is preliminary data.</text>
</comment>
<keyword evidence="3" id="KW-1003">Cell membrane</keyword>
<organism evidence="11 12">
    <name type="scientific">Marinobacterium maritimum</name>
    <dbReference type="NCBI Taxonomy" id="500162"/>
    <lineage>
        <taxon>Bacteria</taxon>
        <taxon>Pseudomonadati</taxon>
        <taxon>Pseudomonadota</taxon>
        <taxon>Gammaproteobacteria</taxon>
        <taxon>Oceanospirillales</taxon>
        <taxon>Oceanospirillaceae</taxon>
        <taxon>Marinobacterium</taxon>
    </lineage>
</organism>
<proteinExistence type="inferred from homology"/>
<dbReference type="EMBL" id="BAAAET010000002">
    <property type="protein sequence ID" value="GAA0690561.1"/>
    <property type="molecule type" value="Genomic_DNA"/>
</dbReference>
<evidence type="ECO:0000256" key="8">
    <source>
        <dbReference type="ARBA" id="ARBA00038436"/>
    </source>
</evidence>
<feature type="transmembrane region" description="Helical" evidence="9">
    <location>
        <begin position="158"/>
        <end position="179"/>
    </location>
</feature>
<evidence type="ECO:0000313" key="11">
    <source>
        <dbReference type="EMBL" id="GAA0690561.1"/>
    </source>
</evidence>
<comment type="subcellular location">
    <subcellularLocation>
        <location evidence="1 9">Cell inner membrane</location>
        <topology evidence="1 9">Multi-pass membrane protein</topology>
    </subcellularLocation>
</comment>
<evidence type="ECO:0000256" key="2">
    <source>
        <dbReference type="ARBA" id="ARBA00022448"/>
    </source>
</evidence>
<dbReference type="RefSeq" id="WP_343804810.1">
    <property type="nucleotide sequence ID" value="NZ_BAAAET010000002.1"/>
</dbReference>
<reference evidence="11 12" key="1">
    <citation type="journal article" date="2019" name="Int. J. Syst. Evol. Microbiol.">
        <title>The Global Catalogue of Microorganisms (GCM) 10K type strain sequencing project: providing services to taxonomists for standard genome sequencing and annotation.</title>
        <authorList>
            <consortium name="The Broad Institute Genomics Platform"/>
            <consortium name="The Broad Institute Genome Sequencing Center for Infectious Disease"/>
            <person name="Wu L."/>
            <person name="Ma J."/>
        </authorList>
    </citation>
    <scope>NUCLEOTIDE SEQUENCE [LARGE SCALE GENOMIC DNA]</scope>
    <source>
        <strain evidence="11 12">JCM 15134</strain>
    </source>
</reference>
<sequence length="203" mass="22977">MQSHTSLSGFEPAHMDLDQLNQHTQLPTTSVSRKLDALLQFTGQAVSWIWVLLMAVIILNVFMRYALGEGRIEFEELQWHLYAIGWLLGLSYCFAADDHVRVDLLHHRFALRTQAWIELFGILFLLAPFIGIVLWYAIPFISYSWQTSEVSGDPGGLPYRWLIKSVLFVGFFLLALATVSRLSRVIALLLPTRALATNAQATA</sequence>
<comment type="function">
    <text evidence="9">Part of the tripartite ATP-independent periplasmic (TRAP) transport system.</text>
</comment>
<evidence type="ECO:0000256" key="4">
    <source>
        <dbReference type="ARBA" id="ARBA00022519"/>
    </source>
</evidence>
<keyword evidence="4 9" id="KW-0997">Cell inner membrane</keyword>
<evidence type="ECO:0000313" key="12">
    <source>
        <dbReference type="Proteomes" id="UP001499915"/>
    </source>
</evidence>
<gene>
    <name evidence="11" type="ORF">GCM10009104_16620</name>
</gene>
<name>A0ABN1I5Q4_9GAMM</name>
<keyword evidence="12" id="KW-1185">Reference proteome</keyword>
<dbReference type="PANTHER" id="PTHR35011:SF4">
    <property type="entry name" value="SLL1102 PROTEIN"/>
    <property type="match status" value="1"/>
</dbReference>
<evidence type="ECO:0000256" key="6">
    <source>
        <dbReference type="ARBA" id="ARBA00022989"/>
    </source>
</evidence>
<accession>A0ABN1I5Q4</accession>
<protein>
    <recommendedName>
        <fullName evidence="9">TRAP transporter small permease protein</fullName>
    </recommendedName>
</protein>
<feature type="transmembrane region" description="Helical" evidence="9">
    <location>
        <begin position="48"/>
        <end position="67"/>
    </location>
</feature>
<keyword evidence="5 9" id="KW-0812">Transmembrane</keyword>
<comment type="similarity">
    <text evidence="8 9">Belongs to the TRAP transporter small permease family.</text>
</comment>
<evidence type="ECO:0000256" key="9">
    <source>
        <dbReference type="RuleBase" id="RU369079"/>
    </source>
</evidence>